<proteinExistence type="predicted"/>
<evidence type="ECO:0008006" key="7">
    <source>
        <dbReference type="Google" id="ProtNLM"/>
    </source>
</evidence>
<keyword evidence="2" id="KW-0732">Signal</keyword>
<dbReference type="SUPFAM" id="SSF48695">
    <property type="entry name" value="Multiheme cytochromes"/>
    <property type="match status" value="1"/>
</dbReference>
<name>A0A423UII1_9ACTN</name>
<dbReference type="AlphaFoldDB" id="A0A423UII1"/>
<evidence type="ECO:0000313" key="4">
    <source>
        <dbReference type="EMBL" id="ROT88785.1"/>
    </source>
</evidence>
<dbReference type="EMBL" id="WKZA01000036">
    <property type="protein sequence ID" value="MSA95157.1"/>
    <property type="molecule type" value="Genomic_DNA"/>
</dbReference>
<feature type="chain" id="PRO_5039862893" description="Diheme cytochrome c NapB" evidence="2">
    <location>
        <begin position="21"/>
        <end position="110"/>
    </location>
</feature>
<evidence type="ECO:0000313" key="6">
    <source>
        <dbReference type="Proteomes" id="UP000462865"/>
    </source>
</evidence>
<gene>
    <name evidence="4" type="ORF">DMP12_11225</name>
    <name evidence="3" type="ORF">GKG38_08860</name>
</gene>
<reference evidence="4" key="3">
    <citation type="journal article" date="2019" name="Microbiol. Resour. Announc.">
        <title>Draft Genome Sequences of Type Strains of Gordonibacter faecihominis, Paraeggerthella hongkongensis, Parvibacter caecicola,Slackia equolifaciens, Slackia faecicanis, and Slackia isoflavoniconvertens.</title>
        <authorList>
            <person name="Danylec N."/>
            <person name="Stoll D.A."/>
            <person name="Dotsch A."/>
            <person name="Huch M."/>
        </authorList>
    </citation>
    <scope>NUCLEOTIDE SEQUENCE</scope>
    <source>
        <strain evidence="4">DSM 27213</strain>
    </source>
</reference>
<evidence type="ECO:0000313" key="3">
    <source>
        <dbReference type="EMBL" id="MSA95157.1"/>
    </source>
</evidence>
<comment type="caution">
    <text evidence="4">The sequence shown here is derived from an EMBL/GenBank/DDBJ whole genome shotgun (WGS) entry which is preliminary data.</text>
</comment>
<accession>A0A423UII1</accession>
<feature type="signal peptide" evidence="2">
    <location>
        <begin position="1"/>
        <end position="20"/>
    </location>
</feature>
<dbReference type="EMBL" id="QIBW01000014">
    <property type="protein sequence ID" value="ROT88785.1"/>
    <property type="molecule type" value="Genomic_DNA"/>
</dbReference>
<reference evidence="4" key="2">
    <citation type="journal article" date="2019" name="Int. J. Syst. Evol. Microbiol.">
        <title>Gordonibacter faecihominis is a later heterotypic synonym of Gordonibacter urolithinfaciens.</title>
        <authorList>
            <person name="Danylec N."/>
            <person name="Stoll D.A."/>
            <person name="Huch M."/>
        </authorList>
    </citation>
    <scope>NUCLEOTIDE SEQUENCE</scope>
    <source>
        <strain evidence="4">DSM 27213</strain>
    </source>
</reference>
<evidence type="ECO:0000256" key="2">
    <source>
        <dbReference type="SAM" id="SignalP"/>
    </source>
</evidence>
<dbReference type="RefSeq" id="WP_096228489.1">
    <property type="nucleotide sequence ID" value="NZ_CP168029.1"/>
</dbReference>
<dbReference type="Proteomes" id="UP000462865">
    <property type="component" value="Unassembled WGS sequence"/>
</dbReference>
<dbReference type="Proteomes" id="UP000285258">
    <property type="component" value="Unassembled WGS sequence"/>
</dbReference>
<dbReference type="Gene3D" id="1.10.1130.10">
    <property type="entry name" value="Flavocytochrome C3, Chain A"/>
    <property type="match status" value="1"/>
</dbReference>
<protein>
    <recommendedName>
        <fullName evidence="7">Diheme cytochrome c NapB</fullName>
    </recommendedName>
</protein>
<feature type="region of interest" description="Disordered" evidence="1">
    <location>
        <begin position="73"/>
        <end position="100"/>
    </location>
</feature>
<reference evidence="5" key="1">
    <citation type="submission" date="2018-05" db="EMBL/GenBank/DDBJ databases">
        <title>Genome Sequencing of selected type strains of the family Eggerthellaceae.</title>
        <authorList>
            <person name="Danylec N."/>
            <person name="Stoll D.A."/>
            <person name="Doetsch A."/>
            <person name="Huch M."/>
        </authorList>
    </citation>
    <scope>NUCLEOTIDE SEQUENCE [LARGE SCALE GENOMIC DNA]</scope>
    <source>
        <strain evidence="5">DSM 27213</strain>
    </source>
</reference>
<reference evidence="3 6" key="4">
    <citation type="journal article" date="2019" name="Nat. Med.">
        <title>A library of human gut bacterial isolates paired with longitudinal multiomics data enables mechanistic microbiome research.</title>
        <authorList>
            <person name="Poyet M."/>
            <person name="Groussin M."/>
            <person name="Gibbons S.M."/>
            <person name="Avila-Pacheco J."/>
            <person name="Jiang X."/>
            <person name="Kearney S.M."/>
            <person name="Perrotta A.R."/>
            <person name="Berdy B."/>
            <person name="Zhao S."/>
            <person name="Lieberman T.D."/>
            <person name="Swanson P.K."/>
            <person name="Smith M."/>
            <person name="Roesemann S."/>
            <person name="Alexander J.E."/>
            <person name="Rich S.A."/>
            <person name="Livny J."/>
            <person name="Vlamakis H."/>
            <person name="Clish C."/>
            <person name="Bullock K."/>
            <person name="Deik A."/>
            <person name="Scott J."/>
            <person name="Pierce K.A."/>
            <person name="Xavier R.J."/>
            <person name="Alm E.J."/>
        </authorList>
    </citation>
    <scope>NUCLEOTIDE SEQUENCE [LARGE SCALE GENOMIC DNA]</scope>
    <source>
        <strain evidence="3 6">BIOML-A1</strain>
    </source>
</reference>
<dbReference type="PROSITE" id="PS51257">
    <property type="entry name" value="PROKAR_LIPOPROTEIN"/>
    <property type="match status" value="1"/>
</dbReference>
<dbReference type="InterPro" id="IPR036280">
    <property type="entry name" value="Multihaem_cyt_sf"/>
</dbReference>
<evidence type="ECO:0000313" key="5">
    <source>
        <dbReference type="Proteomes" id="UP000285258"/>
    </source>
</evidence>
<organism evidence="4 5">
    <name type="scientific">Gordonibacter urolithinfaciens</name>
    <dbReference type="NCBI Taxonomy" id="1335613"/>
    <lineage>
        <taxon>Bacteria</taxon>
        <taxon>Bacillati</taxon>
        <taxon>Actinomycetota</taxon>
        <taxon>Coriobacteriia</taxon>
        <taxon>Eggerthellales</taxon>
        <taxon>Eggerthellaceae</taxon>
        <taxon>Gordonibacter</taxon>
    </lineage>
</organism>
<sequence>MRKHLVAGALVVAMAFGTLAAAGCSGPAPAEDVNANVPVGAPPLMPATHQDRFETLGASGCYGCHGASERSNPMLNGSKAMPEDHYADGSSQTLELDPTHDQCNTCHVQG</sequence>
<evidence type="ECO:0000256" key="1">
    <source>
        <dbReference type="SAM" id="MobiDB-lite"/>
    </source>
</evidence>